<evidence type="ECO:0000256" key="4">
    <source>
        <dbReference type="ARBA" id="ARBA00022963"/>
    </source>
</evidence>
<proteinExistence type="predicted"/>
<dbReference type="RefSeq" id="WP_143905715.1">
    <property type="nucleotide sequence ID" value="NZ_CP041765.1"/>
</dbReference>
<gene>
    <name evidence="12" type="ORF">FO059_01345</name>
</gene>
<dbReference type="GO" id="GO:0016042">
    <property type="term" value="P:lipid catabolic process"/>
    <property type="evidence" value="ECO:0007669"/>
    <property type="project" value="UniProtKB-KW"/>
</dbReference>
<keyword evidence="12" id="KW-0223">Dioxygenase</keyword>
<dbReference type="FunFam" id="3.90.380.10:FF:000004">
    <property type="entry name" value="3-ketosteroid-9-alpha-hydroxylase oxygenase subunit"/>
    <property type="match status" value="1"/>
</dbReference>
<organism evidence="12 13">
    <name type="scientific">Tomitella fengzijianii</name>
    <dbReference type="NCBI Taxonomy" id="2597660"/>
    <lineage>
        <taxon>Bacteria</taxon>
        <taxon>Bacillati</taxon>
        <taxon>Actinomycetota</taxon>
        <taxon>Actinomycetes</taxon>
        <taxon>Mycobacteriales</taxon>
        <taxon>Tomitella</taxon>
    </lineage>
</organism>
<dbReference type="GO" id="GO:0051213">
    <property type="term" value="F:dioxygenase activity"/>
    <property type="evidence" value="ECO:0007669"/>
    <property type="project" value="UniProtKB-KW"/>
</dbReference>
<evidence type="ECO:0000256" key="5">
    <source>
        <dbReference type="ARBA" id="ARBA00023002"/>
    </source>
</evidence>
<keyword evidence="4" id="KW-0442">Lipid degradation</keyword>
<dbReference type="GO" id="GO:0046872">
    <property type="term" value="F:metal ion binding"/>
    <property type="evidence" value="ECO:0007669"/>
    <property type="project" value="UniProtKB-KW"/>
</dbReference>
<protein>
    <recommendedName>
        <fullName evidence="9">Rieske-type oxygenase</fullName>
    </recommendedName>
</protein>
<dbReference type="InterPro" id="IPR045605">
    <property type="entry name" value="KshA-like_C"/>
</dbReference>
<evidence type="ECO:0000313" key="12">
    <source>
        <dbReference type="EMBL" id="QDQ96233.1"/>
    </source>
</evidence>
<accession>A0A516WZH6</accession>
<keyword evidence="8" id="KW-0443">Lipid metabolism</keyword>
<evidence type="ECO:0000256" key="3">
    <source>
        <dbReference type="ARBA" id="ARBA00022723"/>
    </source>
</evidence>
<keyword evidence="13" id="KW-1185">Reference proteome</keyword>
<dbReference type="GO" id="GO:0008203">
    <property type="term" value="P:cholesterol metabolic process"/>
    <property type="evidence" value="ECO:0007669"/>
    <property type="project" value="InterPro"/>
</dbReference>
<dbReference type="Proteomes" id="UP000317344">
    <property type="component" value="Chromosome"/>
</dbReference>
<dbReference type="Gene3D" id="2.102.10.10">
    <property type="entry name" value="Rieske [2Fe-2S] iron-sulphur domain"/>
    <property type="match status" value="1"/>
</dbReference>
<dbReference type="InterPro" id="IPR050584">
    <property type="entry name" value="Cholesterol_7-desaturase"/>
</dbReference>
<dbReference type="Gene3D" id="3.90.380.10">
    <property type="entry name" value="Naphthalene 1,2-dioxygenase Alpha Subunit, Chain A, domain 1"/>
    <property type="match status" value="1"/>
</dbReference>
<dbReference type="PROSITE" id="PS51296">
    <property type="entry name" value="RIESKE"/>
    <property type="match status" value="1"/>
</dbReference>
<evidence type="ECO:0000256" key="9">
    <source>
        <dbReference type="ARBA" id="ARBA00030944"/>
    </source>
</evidence>
<keyword evidence="2" id="KW-0001">2Fe-2S</keyword>
<dbReference type="SUPFAM" id="SSF55961">
    <property type="entry name" value="Bet v1-like"/>
    <property type="match status" value="1"/>
</dbReference>
<keyword evidence="3" id="KW-0479">Metal-binding</keyword>
<dbReference type="InterPro" id="IPR017941">
    <property type="entry name" value="Rieske_2Fe-2S"/>
</dbReference>
<dbReference type="AlphaFoldDB" id="A0A516WZH6"/>
<keyword evidence="8" id="KW-0753">Steroid metabolism</keyword>
<dbReference type="GO" id="GO:0016705">
    <property type="term" value="F:oxidoreductase activity, acting on paired donors, with incorporation or reduction of molecular oxygen"/>
    <property type="evidence" value="ECO:0007669"/>
    <property type="project" value="UniProtKB-ARBA"/>
</dbReference>
<reference evidence="12 13" key="1">
    <citation type="submission" date="2019-07" db="EMBL/GenBank/DDBJ databases">
        <title>Tomitella cavernea sp. nov., an actinomycete isolated from soil.</title>
        <authorList>
            <person name="Cheng J."/>
        </authorList>
    </citation>
    <scope>NUCLEOTIDE SEQUENCE [LARGE SCALE GENOMIC DNA]</scope>
    <source>
        <strain evidence="12 13">HY188</strain>
    </source>
</reference>
<dbReference type="GO" id="GO:0051537">
    <property type="term" value="F:2 iron, 2 sulfur cluster binding"/>
    <property type="evidence" value="ECO:0007669"/>
    <property type="project" value="UniProtKB-KW"/>
</dbReference>
<comment type="subunit">
    <text evidence="10">Homotrimer. The two-component system 3-ketosteroid-9-alpha-monooxygenase is composed of an oxygenase component KshA and a reductase component KshB.</text>
</comment>
<keyword evidence="7" id="KW-0411">Iron-sulfur</keyword>
<dbReference type="OrthoDB" id="5243643at2"/>
<dbReference type="EMBL" id="CP041765">
    <property type="protein sequence ID" value="QDQ96233.1"/>
    <property type="molecule type" value="Genomic_DNA"/>
</dbReference>
<name>A0A516WZH6_9ACTN</name>
<dbReference type="InterPro" id="IPR036922">
    <property type="entry name" value="Rieske_2Fe-2S_sf"/>
</dbReference>
<evidence type="ECO:0000256" key="10">
    <source>
        <dbReference type="ARBA" id="ARBA00046982"/>
    </source>
</evidence>
<dbReference type="Pfam" id="PF19298">
    <property type="entry name" value="KshA_C"/>
    <property type="match status" value="1"/>
</dbReference>
<evidence type="ECO:0000256" key="8">
    <source>
        <dbReference type="ARBA" id="ARBA00023221"/>
    </source>
</evidence>
<keyword evidence="6" id="KW-0408">Iron</keyword>
<sequence>MTVIDTPGQGNADDAVDGDEVRLIEKGSAPERFARGWHCLGLSEWFRDGKPHSVEAFGGKLVVWQDTKGELNVLDSYCRHMGGDLSQGTVKGDEIACPFHDWRWGGDGKCKEIPYAKRVPMRARTQGWKAMERNGLLFVWNDPEGGEPTAEETIPELEGWGSDEWTGWSWNKLPVSGSNCREIIDNVVDMAHFYYVHFAFPQHFRNVFEGHVATQYMDSKPRLDVQSGTNYDDPNSTLRSEASYFGPSFMVDWLWNNANGMTIETVLINCHYPVSPTSFVLQYGAMVKKPKGMSDEAAQAMAEQFAQGVKTGFEQDVEIWKNKTRIDNPLLSEEDGPVYQLRRWYEQFYVDRADVTADMTRRFEFEVDTTKANEYWEAEVADNLEQMKTKGIEAGVHAPKLDA</sequence>
<reference evidence="12 13" key="2">
    <citation type="submission" date="2019-07" db="EMBL/GenBank/DDBJ databases">
        <authorList>
            <person name="Huang Y."/>
        </authorList>
    </citation>
    <scope>NUCLEOTIDE SEQUENCE [LARGE SCALE GENOMIC DNA]</scope>
    <source>
        <strain evidence="12 13">HY188</strain>
    </source>
</reference>
<evidence type="ECO:0000256" key="1">
    <source>
        <dbReference type="ARBA" id="ARBA00001962"/>
    </source>
</evidence>
<dbReference type="PANTHER" id="PTHR21266">
    <property type="entry name" value="IRON-SULFUR DOMAIN CONTAINING PROTEIN"/>
    <property type="match status" value="1"/>
</dbReference>
<feature type="domain" description="Rieske" evidence="11">
    <location>
        <begin position="37"/>
        <end position="139"/>
    </location>
</feature>
<evidence type="ECO:0000256" key="6">
    <source>
        <dbReference type="ARBA" id="ARBA00023004"/>
    </source>
</evidence>
<evidence type="ECO:0000256" key="7">
    <source>
        <dbReference type="ARBA" id="ARBA00023014"/>
    </source>
</evidence>
<evidence type="ECO:0000256" key="2">
    <source>
        <dbReference type="ARBA" id="ARBA00022714"/>
    </source>
</evidence>
<dbReference type="Pfam" id="PF00355">
    <property type="entry name" value="Rieske"/>
    <property type="match status" value="1"/>
</dbReference>
<dbReference type="PANTHER" id="PTHR21266:SF60">
    <property type="entry name" value="3-KETOSTEROID-9-ALPHA-MONOOXYGENASE, OXYGENASE COMPONENT"/>
    <property type="match status" value="1"/>
</dbReference>
<keyword evidence="5" id="KW-0560">Oxidoreductase</keyword>
<comment type="cofactor">
    <cofactor evidence="1">
        <name>Fe cation</name>
        <dbReference type="ChEBI" id="CHEBI:24875"/>
    </cofactor>
</comment>
<evidence type="ECO:0000313" key="13">
    <source>
        <dbReference type="Proteomes" id="UP000317344"/>
    </source>
</evidence>
<evidence type="ECO:0000259" key="11">
    <source>
        <dbReference type="PROSITE" id="PS51296"/>
    </source>
</evidence>
<dbReference type="KEGG" id="toy:FO059_01345"/>
<dbReference type="SUPFAM" id="SSF50022">
    <property type="entry name" value="ISP domain"/>
    <property type="match status" value="1"/>
</dbReference>
<dbReference type="GO" id="GO:0004497">
    <property type="term" value="F:monooxygenase activity"/>
    <property type="evidence" value="ECO:0007669"/>
    <property type="project" value="UniProtKB-ARBA"/>
</dbReference>